<accession>C8VNM0</accession>
<name>Q5BAR5_EMENI</name>
<dbReference type="EMBL" id="BN001307">
    <property type="protein sequence ID" value="CBF86696.1"/>
    <property type="molecule type" value="Genomic_DNA"/>
</dbReference>
<dbReference type="InParanoid" id="Q5BAR5"/>
<proteinExistence type="predicted"/>
<dbReference type="AlphaFoldDB" id="Q5BAR5"/>
<keyword evidence="2" id="KW-1185">Reference proteome</keyword>
<dbReference type="STRING" id="227321.Q5BAR5"/>
<dbReference type="RefSeq" id="XP_659969.1">
    <property type="nucleotide sequence ID" value="XM_654877.1"/>
</dbReference>
<dbReference type="HOGENOM" id="CLU_1337500_0_0_1"/>
<dbReference type="Proteomes" id="UP000000560">
    <property type="component" value="Chromosome VII"/>
</dbReference>
<dbReference type="GeneID" id="2875034"/>
<accession>Q5BAR5</accession>
<reference evidence="2" key="1">
    <citation type="journal article" date="2005" name="Nature">
        <title>Sequencing of Aspergillus nidulans and comparative analysis with A. fumigatus and A. oryzae.</title>
        <authorList>
            <person name="Galagan J.E."/>
            <person name="Calvo S.E."/>
            <person name="Cuomo C."/>
            <person name="Ma L.J."/>
            <person name="Wortman J.R."/>
            <person name="Batzoglou S."/>
            <person name="Lee S.I."/>
            <person name="Basturkmen M."/>
            <person name="Spevak C.C."/>
            <person name="Clutterbuck J."/>
            <person name="Kapitonov V."/>
            <person name="Jurka J."/>
            <person name="Scazzocchio C."/>
            <person name="Farman M."/>
            <person name="Butler J."/>
            <person name="Purcell S."/>
            <person name="Harris S."/>
            <person name="Braus G.H."/>
            <person name="Draht O."/>
            <person name="Busch S."/>
            <person name="D'Enfert C."/>
            <person name="Bouchier C."/>
            <person name="Goldman G.H."/>
            <person name="Bell-Pedersen D."/>
            <person name="Griffiths-Jones S."/>
            <person name="Doonan J.H."/>
            <person name="Yu J."/>
            <person name="Vienken K."/>
            <person name="Pain A."/>
            <person name="Freitag M."/>
            <person name="Selker E.U."/>
            <person name="Archer D.B."/>
            <person name="Penalva M.A."/>
            <person name="Oakley B.R."/>
            <person name="Momany M."/>
            <person name="Tanaka T."/>
            <person name="Kumagai T."/>
            <person name="Asai K."/>
            <person name="Machida M."/>
            <person name="Nierman W.C."/>
            <person name="Denning D.W."/>
            <person name="Caddick M."/>
            <person name="Hynes M."/>
            <person name="Paoletti M."/>
            <person name="Fischer R."/>
            <person name="Miller B."/>
            <person name="Dyer P."/>
            <person name="Sachs M.S."/>
            <person name="Osmani S.A."/>
            <person name="Birren B.W."/>
        </authorList>
    </citation>
    <scope>NUCLEOTIDE SEQUENCE [LARGE SCALE GENOMIC DNA]</scope>
    <source>
        <strain evidence="2">FGSC A4 / ATCC 38163 / CBS 112.46 / NRRL 194 / M139</strain>
    </source>
</reference>
<organism evidence="1 2">
    <name type="scientific">Emericella nidulans (strain FGSC A4 / ATCC 38163 / CBS 112.46 / NRRL 194 / M139)</name>
    <name type="common">Aspergillus nidulans</name>
    <dbReference type="NCBI Taxonomy" id="227321"/>
    <lineage>
        <taxon>Eukaryota</taxon>
        <taxon>Fungi</taxon>
        <taxon>Dikarya</taxon>
        <taxon>Ascomycota</taxon>
        <taxon>Pezizomycotina</taxon>
        <taxon>Eurotiomycetes</taxon>
        <taxon>Eurotiomycetidae</taxon>
        <taxon>Eurotiales</taxon>
        <taxon>Aspergillaceae</taxon>
        <taxon>Aspergillus</taxon>
        <taxon>Aspergillus subgen. Nidulantes</taxon>
    </lineage>
</organism>
<evidence type="ECO:0000313" key="1">
    <source>
        <dbReference type="EMBL" id="CBF86696.1"/>
    </source>
</evidence>
<sequence>MALTLYKPSVPAAVESGEIQRHQCFVGEILQIGLSVNSTKLAVKDQDGNNLRIGFTFTPDTYDKECIPLGLLKRGLTILVLTASIEDLPGGGKSIKVLDPRLVKGCQETAVHHEDHKVHCAVLRDPDMIPFFSKQWKCLQEFRCVSLQSLTACQPTNIFQATQHSHLAAPLGTVLYNRSQIQALPLNEAHSTPSGQIKSLQDLCD</sequence>
<dbReference type="VEuPathDB" id="FungiDB:AN2365"/>
<evidence type="ECO:0000313" key="2">
    <source>
        <dbReference type="Proteomes" id="UP000000560"/>
    </source>
</evidence>
<dbReference type="KEGG" id="ani:ANIA_02365"/>
<reference evidence="2" key="2">
    <citation type="journal article" date="2009" name="Fungal Genet. Biol.">
        <title>The 2008 update of the Aspergillus nidulans genome annotation: a community effort.</title>
        <authorList>
            <person name="Wortman J.R."/>
            <person name="Gilsenan J.M."/>
            <person name="Joardar V."/>
            <person name="Deegan J."/>
            <person name="Clutterbuck J."/>
            <person name="Andersen M.R."/>
            <person name="Archer D."/>
            <person name="Bencina M."/>
            <person name="Braus G."/>
            <person name="Coutinho P."/>
            <person name="von Dohren H."/>
            <person name="Doonan J."/>
            <person name="Driessen A.J."/>
            <person name="Durek P."/>
            <person name="Espeso E."/>
            <person name="Fekete E."/>
            <person name="Flipphi M."/>
            <person name="Estrada C.G."/>
            <person name="Geysens S."/>
            <person name="Goldman G."/>
            <person name="de Groot P.W."/>
            <person name="Hansen K."/>
            <person name="Harris S.D."/>
            <person name="Heinekamp T."/>
            <person name="Helmstaedt K."/>
            <person name="Henrissat B."/>
            <person name="Hofmann G."/>
            <person name="Homan T."/>
            <person name="Horio T."/>
            <person name="Horiuchi H."/>
            <person name="James S."/>
            <person name="Jones M."/>
            <person name="Karaffa L."/>
            <person name="Karanyi Z."/>
            <person name="Kato M."/>
            <person name="Keller N."/>
            <person name="Kelly D.E."/>
            <person name="Kiel J.A."/>
            <person name="Kim J.M."/>
            <person name="van der Klei I.J."/>
            <person name="Klis F.M."/>
            <person name="Kovalchuk A."/>
            <person name="Krasevec N."/>
            <person name="Kubicek C.P."/>
            <person name="Liu B."/>
            <person name="Maccabe A."/>
            <person name="Meyer V."/>
            <person name="Mirabito P."/>
            <person name="Miskei M."/>
            <person name="Mos M."/>
            <person name="Mullins J."/>
            <person name="Nelson D.R."/>
            <person name="Nielsen J."/>
            <person name="Oakley B.R."/>
            <person name="Osmani S.A."/>
            <person name="Pakula T."/>
            <person name="Paszewski A."/>
            <person name="Paulsen I."/>
            <person name="Pilsyk S."/>
            <person name="Pocsi I."/>
            <person name="Punt P.J."/>
            <person name="Ram A.F."/>
            <person name="Ren Q."/>
            <person name="Robellet X."/>
            <person name="Robson G."/>
            <person name="Seiboth B."/>
            <person name="van Solingen P."/>
            <person name="Specht T."/>
            <person name="Sun J."/>
            <person name="Taheri-Talesh N."/>
            <person name="Takeshita N."/>
            <person name="Ussery D."/>
            <person name="vanKuyk P.A."/>
            <person name="Visser H."/>
            <person name="van de Vondervoort P.J."/>
            <person name="de Vries R.P."/>
            <person name="Walton J."/>
            <person name="Xiang X."/>
            <person name="Xiong Y."/>
            <person name="Zeng A.P."/>
            <person name="Brandt B.W."/>
            <person name="Cornell M.J."/>
            <person name="van den Hondel C.A."/>
            <person name="Visser J."/>
            <person name="Oliver S.G."/>
            <person name="Turner G."/>
        </authorList>
    </citation>
    <scope>GENOME REANNOTATION</scope>
    <source>
        <strain evidence="2">FGSC A4 / ATCC 38163 / CBS 112.46 / NRRL 194 / M139</strain>
    </source>
</reference>
<gene>
    <name evidence="1" type="ORF">ANIA_02365</name>
</gene>
<protein>
    <submittedName>
        <fullName evidence="1">Uncharacterized protein</fullName>
    </submittedName>
</protein>